<accession>A0A8K0TB09</accession>
<dbReference type="EMBL" id="JAGPXD010000005">
    <property type="protein sequence ID" value="KAH7354168.1"/>
    <property type="molecule type" value="Genomic_DNA"/>
</dbReference>
<keyword evidence="3" id="KW-1185">Reference proteome</keyword>
<feature type="region of interest" description="Disordered" evidence="1">
    <location>
        <begin position="35"/>
        <end position="81"/>
    </location>
</feature>
<sequence length="273" mass="29645">MSVLPCKKAPSLFSKQTSSRSRVCTPFENHARPSVLAQDTGWPTPRTHLTSHAPVPVCARPITPARPSSARSSSPNAEPDSVLSRRIAITPGHPRISAHLTQQVLTRPDQRGCTTGHRCRTCREWRTGSDRSPCQASPRWPETCVLACATGQSTWAIRSASTKFMPHAMHVSASRAATSPCCPLAVVGGGFEQTSLACTRKPGARYSGLHLAKTTQHRWPPWPCKARQRQDGWVSVTSQTGGEDVGHLGLLVTKGQGAYRMLAFYSDKRLGCT</sequence>
<evidence type="ECO:0000256" key="1">
    <source>
        <dbReference type="SAM" id="MobiDB-lite"/>
    </source>
</evidence>
<evidence type="ECO:0000313" key="2">
    <source>
        <dbReference type="EMBL" id="KAH7354168.1"/>
    </source>
</evidence>
<protein>
    <submittedName>
        <fullName evidence="2">Uncharacterized protein</fullName>
    </submittedName>
</protein>
<feature type="compositionally biased region" description="Polar residues" evidence="1">
    <location>
        <begin position="13"/>
        <end position="22"/>
    </location>
</feature>
<reference evidence="2" key="1">
    <citation type="journal article" date="2021" name="Nat. Commun.">
        <title>Genetic determinants of endophytism in the Arabidopsis root mycobiome.</title>
        <authorList>
            <person name="Mesny F."/>
            <person name="Miyauchi S."/>
            <person name="Thiergart T."/>
            <person name="Pickel B."/>
            <person name="Atanasova L."/>
            <person name="Karlsson M."/>
            <person name="Huettel B."/>
            <person name="Barry K.W."/>
            <person name="Haridas S."/>
            <person name="Chen C."/>
            <person name="Bauer D."/>
            <person name="Andreopoulos W."/>
            <person name="Pangilinan J."/>
            <person name="LaButti K."/>
            <person name="Riley R."/>
            <person name="Lipzen A."/>
            <person name="Clum A."/>
            <person name="Drula E."/>
            <person name="Henrissat B."/>
            <person name="Kohler A."/>
            <person name="Grigoriev I.V."/>
            <person name="Martin F.M."/>
            <person name="Hacquard S."/>
        </authorList>
    </citation>
    <scope>NUCLEOTIDE SEQUENCE</scope>
    <source>
        <strain evidence="2">MPI-CAGE-AT-0016</strain>
    </source>
</reference>
<feature type="compositionally biased region" description="Low complexity" evidence="1">
    <location>
        <begin position="59"/>
        <end position="79"/>
    </location>
</feature>
<organism evidence="2 3">
    <name type="scientific">Plectosphaerella cucumerina</name>
    <dbReference type="NCBI Taxonomy" id="40658"/>
    <lineage>
        <taxon>Eukaryota</taxon>
        <taxon>Fungi</taxon>
        <taxon>Dikarya</taxon>
        <taxon>Ascomycota</taxon>
        <taxon>Pezizomycotina</taxon>
        <taxon>Sordariomycetes</taxon>
        <taxon>Hypocreomycetidae</taxon>
        <taxon>Glomerellales</taxon>
        <taxon>Plectosphaerellaceae</taxon>
        <taxon>Plectosphaerella</taxon>
    </lineage>
</organism>
<proteinExistence type="predicted"/>
<dbReference type="Proteomes" id="UP000813385">
    <property type="component" value="Unassembled WGS sequence"/>
</dbReference>
<gene>
    <name evidence="2" type="ORF">B0T11DRAFT_124872</name>
</gene>
<dbReference type="AlphaFoldDB" id="A0A8K0TB09"/>
<feature type="region of interest" description="Disordered" evidence="1">
    <location>
        <begin position="1"/>
        <end position="22"/>
    </location>
</feature>
<name>A0A8K0TB09_9PEZI</name>
<evidence type="ECO:0000313" key="3">
    <source>
        <dbReference type="Proteomes" id="UP000813385"/>
    </source>
</evidence>
<comment type="caution">
    <text evidence="2">The sequence shown here is derived from an EMBL/GenBank/DDBJ whole genome shotgun (WGS) entry which is preliminary data.</text>
</comment>